<organism evidence="1">
    <name type="scientific">Ligilactobacillus agilis</name>
    <dbReference type="NCBI Taxonomy" id="1601"/>
    <lineage>
        <taxon>Bacteria</taxon>
        <taxon>Bacillati</taxon>
        <taxon>Bacillota</taxon>
        <taxon>Bacilli</taxon>
        <taxon>Lactobacillales</taxon>
        <taxon>Lactobacillaceae</taxon>
        <taxon>Ligilactobacillus</taxon>
    </lineage>
</organism>
<sequence length="109" mass="12251">MDTNLEVVTLKNGISILFKEIKNSASNNIGIVYGNGVALYAKYITTEKSSGWQYTSYCSDPVKLFSVHNVIDRRSANDAEKTIFDKLSNGTALNKEDKEYLRSNYKKEA</sequence>
<evidence type="ECO:0000313" key="1">
    <source>
        <dbReference type="EMBL" id="GET06345.1"/>
    </source>
</evidence>
<gene>
    <name evidence="1" type="ORF">SY212_13750</name>
</gene>
<accession>A0A6F9XMC9</accession>
<comment type="caution">
    <text evidence="1">The sequence shown here is derived from an EMBL/GenBank/DDBJ whole genome shotgun (WGS) entry which is preliminary data.</text>
</comment>
<dbReference type="EMBL" id="BLAM01000141">
    <property type="protein sequence ID" value="GET06345.1"/>
    <property type="molecule type" value="Genomic_DNA"/>
</dbReference>
<dbReference type="RefSeq" id="WP_172584820.1">
    <property type="nucleotide sequence ID" value="NZ_BLAM01000141.1"/>
</dbReference>
<dbReference type="AlphaFoldDB" id="A0A6F9XMC9"/>
<reference evidence="1" key="1">
    <citation type="submission" date="2019-10" db="EMBL/GenBank/DDBJ databases">
        <title>Lactobacillus agilis SY212 Whole Genome Sequencing Project.</title>
        <authorList>
            <person name="Suzuki S."/>
            <person name="Endo A."/>
            <person name="Maeno S."/>
            <person name="Shiwa Y."/>
            <person name="Matsutani M."/>
            <person name="Kajikawa A."/>
        </authorList>
    </citation>
    <scope>NUCLEOTIDE SEQUENCE</scope>
    <source>
        <strain evidence="1">SY212</strain>
    </source>
</reference>
<proteinExistence type="predicted"/>
<protein>
    <submittedName>
        <fullName evidence="1">Uncharacterized protein</fullName>
    </submittedName>
</protein>
<dbReference type="Proteomes" id="UP000494265">
    <property type="component" value="Unassembled WGS sequence"/>
</dbReference>
<name>A0A6F9XMC9_9LACO</name>